<dbReference type="EMBL" id="CACRST010000022">
    <property type="protein sequence ID" value="VYT20910.1"/>
    <property type="molecule type" value="Genomic_DNA"/>
</dbReference>
<dbReference type="EC" id="3.3.2.10" evidence="3"/>
<evidence type="ECO:0000259" key="2">
    <source>
        <dbReference type="Pfam" id="PF12697"/>
    </source>
</evidence>
<dbReference type="PANTHER" id="PTHR46438">
    <property type="entry name" value="ALPHA/BETA-HYDROLASES SUPERFAMILY PROTEIN"/>
    <property type="match status" value="1"/>
</dbReference>
<keyword evidence="3" id="KW-0378">Hydrolase</keyword>
<proteinExistence type="predicted"/>
<protein>
    <submittedName>
        <fullName evidence="3">Soluble epoxide hydrolase</fullName>
        <ecNumber evidence="3">3.3.2.10</ecNumber>
    </submittedName>
</protein>
<dbReference type="PANTHER" id="PTHR46438:SF2">
    <property type="entry name" value="ALPHA_BETA-HYDROLASES SUPERFAMILY PROTEIN"/>
    <property type="match status" value="1"/>
</dbReference>
<feature type="chain" id="PRO_5038948796" evidence="1">
    <location>
        <begin position="25"/>
        <end position="317"/>
    </location>
</feature>
<dbReference type="Gene3D" id="3.40.50.1820">
    <property type="entry name" value="alpha/beta hydrolase"/>
    <property type="match status" value="1"/>
</dbReference>
<gene>
    <name evidence="3" type="ORF">BGLFYP119_02270</name>
</gene>
<dbReference type="Pfam" id="PF12697">
    <property type="entry name" value="Abhydrolase_6"/>
    <property type="match status" value="1"/>
</dbReference>
<keyword evidence="1" id="KW-0732">Signal</keyword>
<evidence type="ECO:0000256" key="1">
    <source>
        <dbReference type="SAM" id="SignalP"/>
    </source>
</evidence>
<dbReference type="GO" id="GO:0004301">
    <property type="term" value="F:epoxide hydrolase activity"/>
    <property type="evidence" value="ECO:0007669"/>
    <property type="project" value="UniProtKB-EC"/>
</dbReference>
<reference evidence="3" key="1">
    <citation type="submission" date="2019-11" db="EMBL/GenBank/DDBJ databases">
        <authorList>
            <person name="Feng L."/>
        </authorList>
    </citation>
    <scope>NUCLEOTIDE SEQUENCE</scope>
    <source>
        <strain evidence="3">BgluceraseaLFYP119</strain>
    </source>
</reference>
<dbReference type="InterPro" id="IPR000073">
    <property type="entry name" value="AB_hydrolase_1"/>
</dbReference>
<evidence type="ECO:0000313" key="3">
    <source>
        <dbReference type="EMBL" id="VYT20910.1"/>
    </source>
</evidence>
<feature type="domain" description="AB hydrolase-1" evidence="2">
    <location>
        <begin position="66"/>
        <end position="311"/>
    </location>
</feature>
<sequence>MKKNKNRFATFVMLFASATAVIHIANKIIAASAALKEMLDSNRRNYYKWRFGEIFYTKKGSGSPVLLIHDMLPGSSGYEWSKIEDDLAMEHTVYTIDLLGCGRSEKPGMTYTNFVYVQVICDFIRNVIGEKTDVIASGFSGSFAVMACRNENALFNKLVLVNPPAPGNLTQMPEKKDRLLKYFLEIPVFGTLVYHIVVSRENINNLFIENMVFDPFHVDQNFLDAYYEAAHKGGPQAKAAYASHASKFMNINILPSLKALDNSIFIIEGETENNGSAITEAYQNANPSIETVTIAHTRHLPHVEAPEKFLEQIGIFL</sequence>
<organism evidence="3">
    <name type="scientific">Blautia glucerasea</name>
    <dbReference type="NCBI Taxonomy" id="536633"/>
    <lineage>
        <taxon>Bacteria</taxon>
        <taxon>Bacillati</taxon>
        <taxon>Bacillota</taxon>
        <taxon>Clostridia</taxon>
        <taxon>Lachnospirales</taxon>
        <taxon>Lachnospiraceae</taxon>
        <taxon>Blautia</taxon>
    </lineage>
</organism>
<dbReference type="RefSeq" id="WP_156354710.1">
    <property type="nucleotide sequence ID" value="NZ_CACRST010000022.1"/>
</dbReference>
<accession>A0A6N2UTC2</accession>
<dbReference type="AlphaFoldDB" id="A0A6N2UTC2"/>
<feature type="signal peptide" evidence="1">
    <location>
        <begin position="1"/>
        <end position="24"/>
    </location>
</feature>
<dbReference type="SUPFAM" id="SSF53474">
    <property type="entry name" value="alpha/beta-Hydrolases"/>
    <property type="match status" value="1"/>
</dbReference>
<dbReference type="InterPro" id="IPR029058">
    <property type="entry name" value="AB_hydrolase_fold"/>
</dbReference>
<name>A0A6N2UTC2_9FIRM</name>